<dbReference type="STRING" id="857340.A0A086TCS1"/>
<dbReference type="HOGENOM" id="CLU_381705_0_0_1"/>
<evidence type="ECO:0000313" key="1">
    <source>
        <dbReference type="EMBL" id="KFH47153.1"/>
    </source>
</evidence>
<dbReference type="AlphaFoldDB" id="A0A086TCS1"/>
<gene>
    <name evidence="1" type="ORF">ACRE_019870</name>
</gene>
<dbReference type="OrthoDB" id="5366163at2759"/>
<reference evidence="2" key="1">
    <citation type="journal article" date="2014" name="Genome Announc.">
        <title>Genome sequence and annotation of Acremonium chrysogenum, producer of the beta-lactam antibiotic cephalosporin C.</title>
        <authorList>
            <person name="Terfehr D."/>
            <person name="Dahlmann T.A."/>
            <person name="Specht T."/>
            <person name="Zadra I."/>
            <person name="Kuernsteiner H."/>
            <person name="Kueck U."/>
        </authorList>
    </citation>
    <scope>NUCLEOTIDE SEQUENCE [LARGE SCALE GENOMIC DNA]</scope>
    <source>
        <strain evidence="2">ATCC 11550 / CBS 779.69 / DSM 880 / IAM 14645 / JCM 23072 / IMI 49137</strain>
    </source>
</reference>
<dbReference type="Proteomes" id="UP000029964">
    <property type="component" value="Unassembled WGS sequence"/>
</dbReference>
<keyword evidence="2" id="KW-1185">Reference proteome</keyword>
<protein>
    <submittedName>
        <fullName evidence="1">Uncharacterized protein</fullName>
    </submittedName>
</protein>
<dbReference type="EMBL" id="JPKY01000012">
    <property type="protein sequence ID" value="KFH47153.1"/>
    <property type="molecule type" value="Genomic_DNA"/>
</dbReference>
<name>A0A086TCS1_HAPC1</name>
<organism evidence="1 2">
    <name type="scientific">Hapsidospora chrysogenum (strain ATCC 11550 / CBS 779.69 / DSM 880 / IAM 14645 / JCM 23072 / IMI 49137)</name>
    <name type="common">Acremonium chrysogenum</name>
    <dbReference type="NCBI Taxonomy" id="857340"/>
    <lineage>
        <taxon>Eukaryota</taxon>
        <taxon>Fungi</taxon>
        <taxon>Dikarya</taxon>
        <taxon>Ascomycota</taxon>
        <taxon>Pezizomycotina</taxon>
        <taxon>Sordariomycetes</taxon>
        <taxon>Hypocreomycetidae</taxon>
        <taxon>Hypocreales</taxon>
        <taxon>Bionectriaceae</taxon>
        <taxon>Hapsidospora</taxon>
    </lineage>
</organism>
<evidence type="ECO:0000313" key="2">
    <source>
        <dbReference type="Proteomes" id="UP000029964"/>
    </source>
</evidence>
<accession>A0A086TCS1</accession>
<comment type="caution">
    <text evidence="1">The sequence shown here is derived from an EMBL/GenBank/DDBJ whole genome shotgun (WGS) entry which is preliminary data.</text>
</comment>
<sequence>MDGAGQTQIVPSLYPSPFITPAPLALDDDANPSLDTRRPLLWDDPSSWRFINDERIPQRLYDGKEVAPGDHECYHCDHVERFTDIQLFSGYQSKPDSQAELVLCPDHQDSGPGRTSVQVQVADLVEHRAQDNYSASINPLLSLSKPGDGFNAMSLFCALEKKPELGGYHCDANTEPVFPTEFHADIPWERMISPSDDSMGTCLNLLRPTYPSSGATATTPDFSQQPRLVLDEDFRRQVQPRNSESGPPVGQCGSGRHSLISDALDVLRIRVAESILRLRHIENQIADQLRPMSPEVVSIGLQTVVAILDRSSIDDPASLVCFVCLCHGLSMVIHGGQATKLFSQAVSYASWLSEPNRRPYVAVVEALWEPSGMDKLEAVGPSTDPLASIAQFFLDELEHSAIQETNRQQITDSRLLIQHAKDTKLDLTPGAQEHMVVDCMHNVLAQRYRDVPMFVSRLAELRNRDGSKVGSTARLLELELMSAGRAGLPQDRFFDDYVPLVQAQTDILYFLVSPRFNSRLLYYKLGVELVRSIINTPADPSTDTDPGRVAALSAEIGSSDNDGMIRAISPILDSVGFDMVSGFDSSSLAGLGQSAPDLPTGPCSESPKVNDLLQVSSTASTSSPSQVPPTHAINNSHKVGSNSFCEICGYRPRGNPRWFAGSMAKHKRLQHAISGPKIYRCCYPGCSSKFTNRADNLRQHMVKMGHFLDGEEEMRRRPGRRKKAR</sequence>
<proteinExistence type="predicted"/>